<keyword evidence="14" id="KW-1185">Reference proteome</keyword>
<comment type="similarity">
    <text evidence="11">Belongs to the chitin synthase family.</text>
</comment>
<comment type="catalytic activity">
    <reaction evidence="11">
        <text>[(1-&gt;4)-N-acetyl-beta-D-glucosaminyl](n) + UDP-N-acetyl-alpha-D-glucosamine = [(1-&gt;4)-N-acetyl-beta-D-glucosaminyl](n+1) + UDP + H(+)</text>
        <dbReference type="Rhea" id="RHEA:16637"/>
        <dbReference type="Rhea" id="RHEA-COMP:9593"/>
        <dbReference type="Rhea" id="RHEA-COMP:9595"/>
        <dbReference type="ChEBI" id="CHEBI:15378"/>
        <dbReference type="ChEBI" id="CHEBI:17029"/>
        <dbReference type="ChEBI" id="CHEBI:57705"/>
        <dbReference type="ChEBI" id="CHEBI:58223"/>
        <dbReference type="EC" id="2.4.1.16"/>
    </reaction>
</comment>
<dbReference type="PANTHER" id="PTHR22914">
    <property type="entry name" value="CHITIN SYNTHASE"/>
    <property type="match status" value="1"/>
</dbReference>
<feature type="transmembrane region" description="Helical" evidence="11">
    <location>
        <begin position="513"/>
        <end position="535"/>
    </location>
</feature>
<reference evidence="13" key="1">
    <citation type="submission" date="2021-06" db="EMBL/GenBank/DDBJ databases">
        <authorList>
            <person name="Kallberg Y."/>
            <person name="Tangrot J."/>
            <person name="Rosling A."/>
        </authorList>
    </citation>
    <scope>NUCLEOTIDE SEQUENCE</scope>
    <source>
        <strain evidence="13">FL966</strain>
    </source>
</reference>
<keyword evidence="4 11" id="KW-0328">Glycosyltransferase</keyword>
<keyword evidence="3 11" id="KW-1003">Cell membrane</keyword>
<dbReference type="InterPro" id="IPR004835">
    <property type="entry name" value="Chitin_synth"/>
</dbReference>
<evidence type="ECO:0000256" key="8">
    <source>
        <dbReference type="ARBA" id="ARBA00023136"/>
    </source>
</evidence>
<keyword evidence="8 11" id="KW-0472">Membrane</keyword>
<dbReference type="CDD" id="cd04190">
    <property type="entry name" value="Chitin_synth_C"/>
    <property type="match status" value="1"/>
</dbReference>
<keyword evidence="5 11" id="KW-0808">Transferase</keyword>
<dbReference type="OrthoDB" id="26569at2759"/>
<dbReference type="EC" id="2.4.1.16" evidence="2 11"/>
<dbReference type="InterPro" id="IPR013616">
    <property type="entry name" value="Chitin_synth_N"/>
</dbReference>
<dbReference type="GO" id="GO:0071555">
    <property type="term" value="P:cell wall organization"/>
    <property type="evidence" value="ECO:0007669"/>
    <property type="project" value="UniProtKB-KW"/>
</dbReference>
<proteinExistence type="inferred from homology"/>
<dbReference type="GO" id="GO:0006031">
    <property type="term" value="P:chitin biosynthetic process"/>
    <property type="evidence" value="ECO:0007669"/>
    <property type="project" value="UniProtKB-UniRule"/>
</dbReference>
<evidence type="ECO:0000256" key="3">
    <source>
        <dbReference type="ARBA" id="ARBA00022475"/>
    </source>
</evidence>
<evidence type="ECO:0000256" key="4">
    <source>
        <dbReference type="ARBA" id="ARBA00022676"/>
    </source>
</evidence>
<evidence type="ECO:0000256" key="11">
    <source>
        <dbReference type="RuleBase" id="RU366040"/>
    </source>
</evidence>
<dbReference type="GO" id="GO:0030428">
    <property type="term" value="C:cell septum"/>
    <property type="evidence" value="ECO:0007669"/>
    <property type="project" value="TreeGrafter"/>
</dbReference>
<dbReference type="Pfam" id="PF08407">
    <property type="entry name" value="Chitin_synth_1N"/>
    <property type="match status" value="1"/>
</dbReference>
<protein>
    <recommendedName>
        <fullName evidence="2 11">Chitin synthase</fullName>
        <ecNumber evidence="2 11">2.4.1.16</ecNumber>
    </recommendedName>
</protein>
<evidence type="ECO:0000259" key="12">
    <source>
        <dbReference type="Pfam" id="PF08407"/>
    </source>
</evidence>
<feature type="transmembrane region" description="Helical" evidence="11">
    <location>
        <begin position="641"/>
        <end position="663"/>
    </location>
</feature>
<dbReference type="Proteomes" id="UP000789759">
    <property type="component" value="Unassembled WGS sequence"/>
</dbReference>
<dbReference type="GO" id="GO:0005886">
    <property type="term" value="C:plasma membrane"/>
    <property type="evidence" value="ECO:0007669"/>
    <property type="project" value="UniProtKB-SubCell"/>
</dbReference>
<dbReference type="SUPFAM" id="SSF53448">
    <property type="entry name" value="Nucleotide-diphospho-sugar transferases"/>
    <property type="match status" value="1"/>
</dbReference>
<sequence length="676" mass="76735">MQNQNAYIQEGNNLYIQNAQEQNISNGGDFVLLNVGSETSTQHWGKAPEKQPRRYIKQRIELTDGKNLVLECPIPADLLGSIPRNDLREFTHMRYTACTSSPDDFKQKGFKLRQAETTPPRSTELFIVLTMYNEDKDLLSRTFHGVVKNIAHLCSRERSKVWGEDGWKKVVVCIVADGRENIDRGSLAYLAALGVYQYGVEVGEVRSDPVTAHIFEYTTQISINSDMDVKTGEDSGVVPIQVLFCLKEKNAKKINSHRWFFNAFGPILDPNICVLIDVGTEPGPKSIYYLWKAFDVDPNVAGACGEIVTMKGDYWNKLWNPIVAAQNFEYKMSNILDKPFESVFGYITVLPGAFSAYRYLALQNTKNEEGEEEGPLASYFKGEINDEKKVDKKEESIFTANMYLAEDRILCFELVAKRKSSWLLHYVKSSQAETDVPEDIAGLISQRRRWLNGSFFASFHAILHFYYIWRSSHSISRKIFLHIEMAYQAYNLIFSWFALALSNPKVAPWDTNVGNGIFMVLQYTYIGLVITQFILAMGHRPQGPDASKLQKAVNVVSSTGVPTVEVTVPEDVNEVYNQALNAIRQPKLDDVSIATPKQKQEDSRKSFRTMVVLLWIFCNALLVIAVTYANDTSRMNTYMAIILWSVAGLAGFRFLGTTTYLIFRLFTDPNALIFWK</sequence>
<comment type="subcellular location">
    <subcellularLocation>
        <location evidence="1 11">Cell membrane</location>
        <topology evidence="1 11">Multi-pass membrane protein</topology>
    </subcellularLocation>
</comment>
<dbReference type="PANTHER" id="PTHR22914:SF9">
    <property type="entry name" value="CHITIN SYNTHASE 1"/>
    <property type="match status" value="1"/>
</dbReference>
<evidence type="ECO:0000256" key="9">
    <source>
        <dbReference type="ARBA" id="ARBA00023316"/>
    </source>
</evidence>
<evidence type="ECO:0000313" key="14">
    <source>
        <dbReference type="Proteomes" id="UP000789759"/>
    </source>
</evidence>
<evidence type="ECO:0000256" key="2">
    <source>
        <dbReference type="ARBA" id="ARBA00012543"/>
    </source>
</evidence>
<comment type="caution">
    <text evidence="13">The sequence shown here is derived from an EMBL/GenBank/DDBJ whole genome shotgun (WGS) entry which is preliminary data.</text>
</comment>
<feature type="domain" description="Chitin synthase N-terminal" evidence="12">
    <location>
        <begin position="57"/>
        <end position="124"/>
    </location>
</feature>
<gene>
    <name evidence="13" type="ORF">CPELLU_LOCUS1658</name>
</gene>
<organism evidence="13 14">
    <name type="scientific">Cetraspora pellucida</name>
    <dbReference type="NCBI Taxonomy" id="1433469"/>
    <lineage>
        <taxon>Eukaryota</taxon>
        <taxon>Fungi</taxon>
        <taxon>Fungi incertae sedis</taxon>
        <taxon>Mucoromycota</taxon>
        <taxon>Glomeromycotina</taxon>
        <taxon>Glomeromycetes</taxon>
        <taxon>Diversisporales</taxon>
        <taxon>Gigasporaceae</taxon>
        <taxon>Cetraspora</taxon>
    </lineage>
</organism>
<feature type="transmembrane region" description="Helical" evidence="11">
    <location>
        <begin position="481"/>
        <end position="501"/>
    </location>
</feature>
<evidence type="ECO:0000256" key="7">
    <source>
        <dbReference type="ARBA" id="ARBA00022989"/>
    </source>
</evidence>
<accession>A0A9N8WIQ7</accession>
<dbReference type="Pfam" id="PF01644">
    <property type="entry name" value="Chitin_synth_1"/>
    <property type="match status" value="1"/>
</dbReference>
<name>A0A9N8WIQ7_9GLOM</name>
<dbReference type="EMBL" id="CAJVQA010000644">
    <property type="protein sequence ID" value="CAG8484041.1"/>
    <property type="molecule type" value="Genomic_DNA"/>
</dbReference>
<dbReference type="GO" id="GO:0004100">
    <property type="term" value="F:chitin synthase activity"/>
    <property type="evidence" value="ECO:0007669"/>
    <property type="project" value="UniProtKB-UniRule"/>
</dbReference>
<evidence type="ECO:0000313" key="13">
    <source>
        <dbReference type="EMBL" id="CAG8484041.1"/>
    </source>
</evidence>
<feature type="transmembrane region" description="Helical" evidence="11">
    <location>
        <begin position="607"/>
        <end position="629"/>
    </location>
</feature>
<keyword evidence="6 11" id="KW-0812">Transmembrane</keyword>
<keyword evidence="9 11" id="KW-0961">Cell wall biogenesis/degradation</keyword>
<comment type="function">
    <text evidence="10 11">Polymerizes chitin, a structural polymer of the cell wall and septum, by transferring the sugar moiety of UDP-GlcNAc to the non-reducing end of the growing chitin polymer.</text>
</comment>
<evidence type="ECO:0000256" key="10">
    <source>
        <dbReference type="ARBA" id="ARBA00024009"/>
    </source>
</evidence>
<evidence type="ECO:0000256" key="6">
    <source>
        <dbReference type="ARBA" id="ARBA00022692"/>
    </source>
</evidence>
<feature type="transmembrane region" description="Helical" evidence="11">
    <location>
        <begin position="450"/>
        <end position="469"/>
    </location>
</feature>
<dbReference type="AlphaFoldDB" id="A0A9N8WIQ7"/>
<dbReference type="InterPro" id="IPR029044">
    <property type="entry name" value="Nucleotide-diphossugar_trans"/>
</dbReference>
<keyword evidence="7 11" id="KW-1133">Transmembrane helix</keyword>
<evidence type="ECO:0000256" key="5">
    <source>
        <dbReference type="ARBA" id="ARBA00022679"/>
    </source>
</evidence>
<evidence type="ECO:0000256" key="1">
    <source>
        <dbReference type="ARBA" id="ARBA00004651"/>
    </source>
</evidence>